<dbReference type="PANTHER" id="PTHR10795">
    <property type="entry name" value="PROPROTEIN CONVERTASE SUBTILISIN/KEXIN"/>
    <property type="match status" value="1"/>
</dbReference>
<dbReference type="InterPro" id="IPR037045">
    <property type="entry name" value="S8pro/Inhibitor_I9_sf"/>
</dbReference>
<name>A0ABD3GYU9_9MARC</name>
<organism evidence="13 14">
    <name type="scientific">Riccia sorocarpa</name>
    <dbReference type="NCBI Taxonomy" id="122646"/>
    <lineage>
        <taxon>Eukaryota</taxon>
        <taxon>Viridiplantae</taxon>
        <taxon>Streptophyta</taxon>
        <taxon>Embryophyta</taxon>
        <taxon>Marchantiophyta</taxon>
        <taxon>Marchantiopsida</taxon>
        <taxon>Marchantiidae</taxon>
        <taxon>Marchantiales</taxon>
        <taxon>Ricciaceae</taxon>
        <taxon>Riccia</taxon>
    </lineage>
</organism>
<evidence type="ECO:0000313" key="13">
    <source>
        <dbReference type="EMBL" id="KAL3684437.1"/>
    </source>
</evidence>
<dbReference type="InterPro" id="IPR041469">
    <property type="entry name" value="Subtilisin-like_FN3"/>
</dbReference>
<dbReference type="InterPro" id="IPR045051">
    <property type="entry name" value="SBT"/>
</dbReference>
<evidence type="ECO:0000256" key="7">
    <source>
        <dbReference type="PROSITE-ProRule" id="PRU01240"/>
    </source>
</evidence>
<gene>
    <name evidence="13" type="ORF">R1sor_002459</name>
</gene>
<dbReference type="PROSITE" id="PS00138">
    <property type="entry name" value="SUBTILASE_SER"/>
    <property type="match status" value="1"/>
</dbReference>
<dbReference type="PRINTS" id="PR00723">
    <property type="entry name" value="SUBTILISIN"/>
</dbReference>
<dbReference type="CDD" id="cd04852">
    <property type="entry name" value="Peptidases_S8_3"/>
    <property type="match status" value="1"/>
</dbReference>
<evidence type="ECO:0000259" key="12">
    <source>
        <dbReference type="Pfam" id="PF17766"/>
    </source>
</evidence>
<dbReference type="InterPro" id="IPR000209">
    <property type="entry name" value="Peptidase_S8/S53_dom"/>
</dbReference>
<proteinExistence type="inferred from homology"/>
<keyword evidence="2 7" id="KW-0645">Protease</keyword>
<evidence type="ECO:0000256" key="3">
    <source>
        <dbReference type="ARBA" id="ARBA00022729"/>
    </source>
</evidence>
<dbReference type="InterPro" id="IPR003137">
    <property type="entry name" value="PA_domain"/>
</dbReference>
<evidence type="ECO:0000259" key="9">
    <source>
        <dbReference type="Pfam" id="PF00082"/>
    </source>
</evidence>
<dbReference type="Gene3D" id="3.50.30.30">
    <property type="match status" value="1"/>
</dbReference>
<evidence type="ECO:0000259" key="11">
    <source>
        <dbReference type="Pfam" id="PF05922"/>
    </source>
</evidence>
<feature type="active site" description="Charge relay system" evidence="6 7">
    <location>
        <position position="556"/>
    </location>
</feature>
<dbReference type="InterPro" id="IPR023828">
    <property type="entry name" value="Peptidase_S8_Ser-AS"/>
</dbReference>
<keyword evidence="5 7" id="KW-0720">Serine protease</keyword>
<dbReference type="Gene3D" id="2.60.40.2310">
    <property type="match status" value="1"/>
</dbReference>
<evidence type="ECO:0000313" key="14">
    <source>
        <dbReference type="Proteomes" id="UP001633002"/>
    </source>
</evidence>
<reference evidence="13 14" key="1">
    <citation type="submission" date="2024-09" db="EMBL/GenBank/DDBJ databases">
        <title>Chromosome-scale assembly of Riccia sorocarpa.</title>
        <authorList>
            <person name="Paukszto L."/>
        </authorList>
    </citation>
    <scope>NUCLEOTIDE SEQUENCE [LARGE SCALE GENOMIC DNA]</scope>
    <source>
        <strain evidence="13">LP-2024</strain>
        <tissue evidence="13">Aerial parts of the thallus</tissue>
    </source>
</reference>
<dbReference type="CDD" id="cd02120">
    <property type="entry name" value="PA_subtilisin_like"/>
    <property type="match status" value="1"/>
</dbReference>
<dbReference type="SUPFAM" id="SSF52743">
    <property type="entry name" value="Subtilisin-like"/>
    <property type="match status" value="1"/>
</dbReference>
<dbReference type="Pfam" id="PF00082">
    <property type="entry name" value="Peptidase_S8"/>
    <property type="match status" value="1"/>
</dbReference>
<feature type="active site" description="Charge relay system" evidence="6 7">
    <location>
        <position position="147"/>
    </location>
</feature>
<dbReference type="Pfam" id="PF17766">
    <property type="entry name" value="fn3_6"/>
    <property type="match status" value="1"/>
</dbReference>
<dbReference type="InterPro" id="IPR036852">
    <property type="entry name" value="Peptidase_S8/S53_dom_sf"/>
</dbReference>
<dbReference type="Proteomes" id="UP001633002">
    <property type="component" value="Unassembled WGS sequence"/>
</dbReference>
<dbReference type="EMBL" id="JBJQOH010000006">
    <property type="protein sequence ID" value="KAL3684437.1"/>
    <property type="molecule type" value="Genomic_DNA"/>
</dbReference>
<dbReference type="InterPro" id="IPR010259">
    <property type="entry name" value="S8pro/Inhibitor_I9"/>
</dbReference>
<comment type="caution">
    <text evidence="13">The sequence shown here is derived from an EMBL/GenBank/DDBJ whole genome shotgun (WGS) entry which is preliminary data.</text>
</comment>
<dbReference type="FunFam" id="3.40.50.200:FF:000006">
    <property type="entry name" value="Subtilisin-like protease SBT1.5"/>
    <property type="match status" value="1"/>
</dbReference>
<dbReference type="PROSITE" id="PS51892">
    <property type="entry name" value="SUBTILASE"/>
    <property type="match status" value="1"/>
</dbReference>
<evidence type="ECO:0000256" key="5">
    <source>
        <dbReference type="ARBA" id="ARBA00022825"/>
    </source>
</evidence>
<evidence type="ECO:0000256" key="8">
    <source>
        <dbReference type="SAM" id="SignalP"/>
    </source>
</evidence>
<feature type="domain" description="PA" evidence="10">
    <location>
        <begin position="380"/>
        <end position="475"/>
    </location>
</feature>
<dbReference type="Gene3D" id="3.30.70.80">
    <property type="entry name" value="Peptidase S8 propeptide/proteinase inhibitor I9"/>
    <property type="match status" value="1"/>
</dbReference>
<evidence type="ECO:0000256" key="4">
    <source>
        <dbReference type="ARBA" id="ARBA00022801"/>
    </source>
</evidence>
<dbReference type="AlphaFoldDB" id="A0ABD3GYU9"/>
<feature type="chain" id="PRO_5044828506" evidence="8">
    <location>
        <begin position="25"/>
        <end position="774"/>
    </location>
</feature>
<dbReference type="GO" id="GO:0004252">
    <property type="term" value="F:serine-type endopeptidase activity"/>
    <property type="evidence" value="ECO:0007669"/>
    <property type="project" value="UniProtKB-UniRule"/>
</dbReference>
<keyword evidence="3 8" id="KW-0732">Signal</keyword>
<feature type="domain" description="Subtilisin-like protease fibronectin type-III" evidence="12">
    <location>
        <begin position="670"/>
        <end position="769"/>
    </location>
</feature>
<evidence type="ECO:0000256" key="2">
    <source>
        <dbReference type="ARBA" id="ARBA00022670"/>
    </source>
</evidence>
<dbReference type="InterPro" id="IPR015500">
    <property type="entry name" value="Peptidase_S8_subtilisin-rel"/>
</dbReference>
<dbReference type="Pfam" id="PF05922">
    <property type="entry name" value="Inhibitor_I9"/>
    <property type="match status" value="1"/>
</dbReference>
<feature type="active site" description="Charge relay system" evidence="6 7">
    <location>
        <position position="214"/>
    </location>
</feature>
<dbReference type="InterPro" id="IPR034197">
    <property type="entry name" value="Peptidases_S8_3"/>
</dbReference>
<dbReference type="Pfam" id="PF02225">
    <property type="entry name" value="PA"/>
    <property type="match status" value="1"/>
</dbReference>
<feature type="domain" description="Inhibitor I9" evidence="11">
    <location>
        <begin position="32"/>
        <end position="109"/>
    </location>
</feature>
<comment type="similarity">
    <text evidence="1 7">Belongs to the peptidase S8 family.</text>
</comment>
<feature type="signal peptide" evidence="8">
    <location>
        <begin position="1"/>
        <end position="24"/>
    </location>
</feature>
<evidence type="ECO:0000256" key="1">
    <source>
        <dbReference type="ARBA" id="ARBA00011073"/>
    </source>
</evidence>
<accession>A0ABD3GYU9</accession>
<dbReference type="GO" id="GO:0006508">
    <property type="term" value="P:proteolysis"/>
    <property type="evidence" value="ECO:0007669"/>
    <property type="project" value="UniProtKB-KW"/>
</dbReference>
<keyword evidence="4 7" id="KW-0378">Hydrolase</keyword>
<feature type="domain" description="Peptidase S8/S53" evidence="9">
    <location>
        <begin position="138"/>
        <end position="613"/>
    </location>
</feature>
<dbReference type="Gene3D" id="3.40.50.200">
    <property type="entry name" value="Peptidase S8/S53 domain"/>
    <property type="match status" value="1"/>
</dbReference>
<protein>
    <submittedName>
        <fullName evidence="13">Uncharacterized protein</fullName>
    </submittedName>
</protein>
<evidence type="ECO:0000256" key="6">
    <source>
        <dbReference type="PIRSR" id="PIRSR615500-1"/>
    </source>
</evidence>
<keyword evidence="14" id="KW-1185">Reference proteome</keyword>
<dbReference type="FunFam" id="2.60.40.2310:FF:000002">
    <property type="entry name" value="p69E protein-like"/>
    <property type="match status" value="1"/>
</dbReference>
<sequence length="774" mass="82555">MAHSRVEVGLLCLLLVLLTAASESDPTPDQIYLVKMRSHPGQTEEEARLAQRAVLSATMGGDWKLNNCMIYSYTKVLNGFAAKLTSLEADKLSGMDGVLTILPNSILYTTTTNSWKFLGVESLTAPNTGALWKKAKYGNDVIIGMVDSGIWPESASFSDAGLGPIPSRWKGTCVEGQQFTKANCNRKIIGARYYNAAITFVQNEYVSPRDFNGHGTHTASTAGGAFASASVNGYATGTAKGGAPKARIAVYKVCWSQPDGRTGCSWVDMVAAMEDAIADGVDLMSISISGFTSAPFYSDIVGISSFHAMKRGILVNFAAGNDGPTIKTTNHNEPWSLTVAATSQDRFLGADVVISQTIGSKPGLKLKFRGATFTHYPTLTAPLVLASEASINGDTSATFCSDSSILDSSKITGKIVFCLLGSALESPLDKSENVRLAGGAGVIIGNSKGVANYTLRPINHNIPAVHLEDVDADRLVNYVKECDLSICVFRDGNVQATIFPGQTFLKYKPAPVVAWFSSNGPSGVTSDILKPDIAAPGLDILAAYTNGQYVFDSGTSMATPHIAGIAALLKAIHPKWSPAAIKSAIMTSAHPLDNEKHRITNYLNRPASPFATGSGLVNPVAAADPGLIYEAGPHDYSLFLCSLYSDKDVEIITGEAFFCSSQKHIPPATDLNYPSVSVGKLIKSTTVTRKVTNVGKATSVYKVKVEAPKGVKVTITPSTLSFDKYHKTRTFKIHLKRTHSVDPASPEGYVFGSYTWSDGKHRVRSPIVVGHAPQ</sequence>
<evidence type="ECO:0000259" key="10">
    <source>
        <dbReference type="Pfam" id="PF02225"/>
    </source>
</evidence>